<dbReference type="PANTHER" id="PTHR34676">
    <property type="entry name" value="DUF4219 DOMAIN-CONTAINING PROTEIN-RELATED"/>
    <property type="match status" value="1"/>
</dbReference>
<keyword evidence="2" id="KW-1185">Reference proteome</keyword>
<protein>
    <submittedName>
        <fullName evidence="1">Aspartyl-tRNA synthetase</fullName>
    </submittedName>
</protein>
<keyword evidence="1" id="KW-0436">Ligase</keyword>
<keyword evidence="1" id="KW-0030">Aminoacyl-tRNA synthetase</keyword>
<accession>A0A392P2Q7</accession>
<dbReference type="GO" id="GO:0004812">
    <property type="term" value="F:aminoacyl-tRNA ligase activity"/>
    <property type="evidence" value="ECO:0007669"/>
    <property type="project" value="UniProtKB-KW"/>
</dbReference>
<sequence length="263" mass="29999">MSGSSEITNTNKMPFDYSTINPSTNYGYSSRKAPIFNGDAATFEWWKDRIYSHITGIDDELWDIMEEGVTFENMNENGRISVANKKLLSAADKKIYMKHHKVKDIIVGAISHEEYVRIGDKTSAKTIYDSLCSTYDGNEQIQEAKASLLIQQYELFKMKEDEDIETMFSRFQTLVSGLKVLKKSYTTYDHVLKIMRSLPQQWRPKVTAIEEAKDLKKLSLESLISNLRSHEMVLNADMPLKKSKSVALQSTKTSSKALKAKLV</sequence>
<feature type="non-terminal residue" evidence="1">
    <location>
        <position position="263"/>
    </location>
</feature>
<dbReference type="Proteomes" id="UP000265520">
    <property type="component" value="Unassembled WGS sequence"/>
</dbReference>
<dbReference type="AlphaFoldDB" id="A0A392P2Q7"/>
<organism evidence="1 2">
    <name type="scientific">Trifolium medium</name>
    <dbReference type="NCBI Taxonomy" id="97028"/>
    <lineage>
        <taxon>Eukaryota</taxon>
        <taxon>Viridiplantae</taxon>
        <taxon>Streptophyta</taxon>
        <taxon>Embryophyta</taxon>
        <taxon>Tracheophyta</taxon>
        <taxon>Spermatophyta</taxon>
        <taxon>Magnoliopsida</taxon>
        <taxon>eudicotyledons</taxon>
        <taxon>Gunneridae</taxon>
        <taxon>Pentapetalae</taxon>
        <taxon>rosids</taxon>
        <taxon>fabids</taxon>
        <taxon>Fabales</taxon>
        <taxon>Fabaceae</taxon>
        <taxon>Papilionoideae</taxon>
        <taxon>50 kb inversion clade</taxon>
        <taxon>NPAAA clade</taxon>
        <taxon>Hologalegina</taxon>
        <taxon>IRL clade</taxon>
        <taxon>Trifolieae</taxon>
        <taxon>Trifolium</taxon>
    </lineage>
</organism>
<proteinExistence type="predicted"/>
<dbReference type="PANTHER" id="PTHR34676:SF27">
    <property type="entry name" value="ASPARTYL-TRNA SYNTHETASE"/>
    <property type="match status" value="1"/>
</dbReference>
<reference evidence="1 2" key="1">
    <citation type="journal article" date="2018" name="Front. Plant Sci.">
        <title>Red Clover (Trifolium pratense) and Zigzag Clover (T. medium) - A Picture of Genomic Similarities and Differences.</title>
        <authorList>
            <person name="Dluhosova J."/>
            <person name="Istvanek J."/>
            <person name="Nedelnik J."/>
            <person name="Repkova J."/>
        </authorList>
    </citation>
    <scope>NUCLEOTIDE SEQUENCE [LARGE SCALE GENOMIC DNA]</scope>
    <source>
        <strain evidence="2">cv. 10/8</strain>
        <tissue evidence="1">Leaf</tissue>
    </source>
</reference>
<evidence type="ECO:0000313" key="1">
    <source>
        <dbReference type="EMBL" id="MCI05636.1"/>
    </source>
</evidence>
<name>A0A392P2Q7_9FABA</name>
<comment type="caution">
    <text evidence="1">The sequence shown here is derived from an EMBL/GenBank/DDBJ whole genome shotgun (WGS) entry which is preliminary data.</text>
</comment>
<evidence type="ECO:0000313" key="2">
    <source>
        <dbReference type="Proteomes" id="UP000265520"/>
    </source>
</evidence>
<dbReference type="Pfam" id="PF14223">
    <property type="entry name" value="Retrotran_gag_2"/>
    <property type="match status" value="1"/>
</dbReference>
<dbReference type="EMBL" id="LXQA010059252">
    <property type="protein sequence ID" value="MCI05636.1"/>
    <property type="molecule type" value="Genomic_DNA"/>
</dbReference>